<name>A0A9N7VNT7_PLEPL</name>
<dbReference type="Proteomes" id="UP001153269">
    <property type="component" value="Unassembled WGS sequence"/>
</dbReference>
<keyword evidence="3" id="KW-1185">Reference proteome</keyword>
<feature type="region of interest" description="Disordered" evidence="1">
    <location>
        <begin position="58"/>
        <end position="107"/>
    </location>
</feature>
<dbReference type="AlphaFoldDB" id="A0A9N7VNT7"/>
<evidence type="ECO:0000313" key="3">
    <source>
        <dbReference type="Proteomes" id="UP001153269"/>
    </source>
</evidence>
<feature type="compositionally biased region" description="Acidic residues" evidence="1">
    <location>
        <begin position="95"/>
        <end position="104"/>
    </location>
</feature>
<comment type="caution">
    <text evidence="2">The sequence shown here is derived from an EMBL/GenBank/DDBJ whole genome shotgun (WGS) entry which is preliminary data.</text>
</comment>
<gene>
    <name evidence="2" type="ORF">PLEPLA_LOCUS40323</name>
</gene>
<evidence type="ECO:0000313" key="2">
    <source>
        <dbReference type="EMBL" id="CAB1452573.1"/>
    </source>
</evidence>
<evidence type="ECO:0000256" key="1">
    <source>
        <dbReference type="SAM" id="MobiDB-lite"/>
    </source>
</evidence>
<accession>A0A9N7VNT7</accession>
<protein>
    <submittedName>
        <fullName evidence="2">Uncharacterized protein</fullName>
    </submittedName>
</protein>
<proteinExistence type="predicted"/>
<sequence>MDKQKDEEEGRGGVDDRGGKRRDEKKRRQKWTRERKLQMSKVKGQIWDFFFPPSSLTTRSFSSLPPSLPPSLTLPPYSVSRSFPTSHSEVKQKEEEEEEEEEEGTNLLRMNFLISPYGQDIYDFRDF</sequence>
<reference evidence="2" key="1">
    <citation type="submission" date="2020-03" db="EMBL/GenBank/DDBJ databases">
        <authorList>
            <person name="Weist P."/>
        </authorList>
    </citation>
    <scope>NUCLEOTIDE SEQUENCE</scope>
</reference>
<feature type="compositionally biased region" description="Basic and acidic residues" evidence="1">
    <location>
        <begin position="1"/>
        <end position="22"/>
    </location>
</feature>
<feature type="region of interest" description="Disordered" evidence="1">
    <location>
        <begin position="1"/>
        <end position="38"/>
    </location>
</feature>
<dbReference type="EMBL" id="CADEAL010004135">
    <property type="protein sequence ID" value="CAB1452573.1"/>
    <property type="molecule type" value="Genomic_DNA"/>
</dbReference>
<organism evidence="2 3">
    <name type="scientific">Pleuronectes platessa</name>
    <name type="common">European plaice</name>
    <dbReference type="NCBI Taxonomy" id="8262"/>
    <lineage>
        <taxon>Eukaryota</taxon>
        <taxon>Metazoa</taxon>
        <taxon>Chordata</taxon>
        <taxon>Craniata</taxon>
        <taxon>Vertebrata</taxon>
        <taxon>Euteleostomi</taxon>
        <taxon>Actinopterygii</taxon>
        <taxon>Neopterygii</taxon>
        <taxon>Teleostei</taxon>
        <taxon>Neoteleostei</taxon>
        <taxon>Acanthomorphata</taxon>
        <taxon>Carangaria</taxon>
        <taxon>Pleuronectiformes</taxon>
        <taxon>Pleuronectoidei</taxon>
        <taxon>Pleuronectidae</taxon>
        <taxon>Pleuronectes</taxon>
    </lineage>
</organism>